<evidence type="ECO:0000313" key="2">
    <source>
        <dbReference type="Proteomes" id="UP000001283"/>
    </source>
</evidence>
<organism evidence="1 2">
    <name type="scientific">Priestia megaterium (strain WSH-002)</name>
    <name type="common">Bacillus megaterium</name>
    <dbReference type="NCBI Taxonomy" id="1006007"/>
    <lineage>
        <taxon>Bacteria</taxon>
        <taxon>Bacillati</taxon>
        <taxon>Bacillota</taxon>
        <taxon>Bacilli</taxon>
        <taxon>Bacillales</taxon>
        <taxon>Bacillaceae</taxon>
        <taxon>Priestia</taxon>
    </lineage>
</organism>
<dbReference type="KEGG" id="bmh:BMWSH_3418"/>
<accession>A0A8D3X3Q3</accession>
<dbReference type="Proteomes" id="UP000001283">
    <property type="component" value="Chromosome"/>
</dbReference>
<proteinExistence type="predicted"/>
<sequence length="70" mass="8061">MRIQTKSGAVTYEFPSTEKALGSALNIGEISHKYSDIALQFNHFSQTEKQYAERENEKVQLQLKTLWAQQ</sequence>
<gene>
    <name evidence="1" type="ORF">BMWSH_3418</name>
</gene>
<reference evidence="1 2" key="1">
    <citation type="journal article" date="2011" name="J. Bacteriol.">
        <title>Complete genome sequence of the industrial strain Bacillus megaterium WSH-002.</title>
        <authorList>
            <person name="Liu L."/>
            <person name="Li Y."/>
            <person name="Zhang J."/>
            <person name="Zou W."/>
            <person name="Zhou Z."/>
            <person name="Liu J."/>
            <person name="Li X."/>
            <person name="Wang L."/>
            <person name="Chen J."/>
        </authorList>
    </citation>
    <scope>NUCLEOTIDE SEQUENCE [LARGE SCALE GENOMIC DNA]</scope>
    <source>
        <strain evidence="1 2">WSH-002</strain>
    </source>
</reference>
<name>A0A8D3X3Q3_PRIMW</name>
<dbReference type="AlphaFoldDB" id="A0A8D3X3Q3"/>
<evidence type="ECO:0000313" key="1">
    <source>
        <dbReference type="EMBL" id="AEN90300.1"/>
    </source>
</evidence>
<protein>
    <submittedName>
        <fullName evidence="1">Uncharacterized protein</fullName>
    </submittedName>
</protein>
<dbReference type="EMBL" id="CP003017">
    <property type="protein sequence ID" value="AEN90300.1"/>
    <property type="molecule type" value="Genomic_DNA"/>
</dbReference>